<name>A0ABU5IIG6_9BURK</name>
<dbReference type="Proteomes" id="UP001293718">
    <property type="component" value="Unassembled WGS sequence"/>
</dbReference>
<evidence type="ECO:0000259" key="1">
    <source>
        <dbReference type="Pfam" id="PF13400"/>
    </source>
</evidence>
<protein>
    <submittedName>
        <fullName evidence="2">Pilus assembly protein TadG-related protein</fullName>
    </submittedName>
</protein>
<reference evidence="2 3" key="1">
    <citation type="submission" date="2023-11" db="EMBL/GenBank/DDBJ databases">
        <title>Draft genome of Azohydromonas lata strain H1 (DSM1123), a polyhydroxyalkanoate producer.</title>
        <authorList>
            <person name="Traversa D."/>
            <person name="D'Addabbo P."/>
            <person name="Pazzani C."/>
            <person name="Manzari C."/>
            <person name="Chiara M."/>
            <person name="Scrascia M."/>
        </authorList>
    </citation>
    <scope>NUCLEOTIDE SEQUENCE [LARGE SCALE GENOMIC DNA]</scope>
    <source>
        <strain evidence="2 3">H1</strain>
    </source>
</reference>
<organism evidence="2 3">
    <name type="scientific">Azohydromonas lata</name>
    <dbReference type="NCBI Taxonomy" id="45677"/>
    <lineage>
        <taxon>Bacteria</taxon>
        <taxon>Pseudomonadati</taxon>
        <taxon>Pseudomonadota</taxon>
        <taxon>Betaproteobacteria</taxon>
        <taxon>Burkholderiales</taxon>
        <taxon>Sphaerotilaceae</taxon>
        <taxon>Azohydromonas</taxon>
    </lineage>
</organism>
<comment type="caution">
    <text evidence="2">The sequence shown here is derived from an EMBL/GenBank/DDBJ whole genome shotgun (WGS) entry which is preliminary data.</text>
</comment>
<feature type="domain" description="Putative Flp pilus-assembly TadG-like N-terminal" evidence="1">
    <location>
        <begin position="16"/>
        <end position="62"/>
    </location>
</feature>
<evidence type="ECO:0000313" key="2">
    <source>
        <dbReference type="EMBL" id="MDZ5458854.1"/>
    </source>
</evidence>
<dbReference type="Pfam" id="PF13400">
    <property type="entry name" value="Tad"/>
    <property type="match status" value="1"/>
</dbReference>
<proteinExistence type="predicted"/>
<accession>A0ABU5IIG6</accession>
<dbReference type="RefSeq" id="WP_322466821.1">
    <property type="nucleotide sequence ID" value="NZ_JAXOJX010000035.1"/>
</dbReference>
<gene>
    <name evidence="2" type="ORF">SM757_19920</name>
</gene>
<dbReference type="InterPro" id="IPR028087">
    <property type="entry name" value="Tad_N"/>
</dbReference>
<dbReference type="EMBL" id="JAXOJX010000035">
    <property type="protein sequence ID" value="MDZ5458854.1"/>
    <property type="molecule type" value="Genomic_DNA"/>
</dbReference>
<sequence length="184" mass="19070">MRRHPSLAVRRQAQRGGIALLFALLMVPIMGFMGLALDLSRIYINKTELQGAADACALSAAWHLQTTPVTAAAFTGATNGGRWIAAINKSNLQATAIPTSSVTVEFGTSLSGGVWNTAASAVPGASLVRCKIRRANIESWFLQVVGGLDHFQISAEATAAIPAAGSTNCGASTGNCNQAPSLVF</sequence>
<evidence type="ECO:0000313" key="3">
    <source>
        <dbReference type="Proteomes" id="UP001293718"/>
    </source>
</evidence>
<keyword evidence="3" id="KW-1185">Reference proteome</keyword>